<keyword evidence="2" id="KW-0808">Transferase</keyword>
<dbReference type="Proteomes" id="UP001054945">
    <property type="component" value="Unassembled WGS sequence"/>
</dbReference>
<feature type="compositionally biased region" description="Basic and acidic residues" evidence="1">
    <location>
        <begin position="161"/>
        <end position="172"/>
    </location>
</feature>
<comment type="caution">
    <text evidence="2">The sequence shown here is derived from an EMBL/GenBank/DDBJ whole genome shotgun (WGS) entry which is preliminary data.</text>
</comment>
<name>A0AAV4MIT1_CAEEX</name>
<feature type="compositionally biased region" description="Polar residues" evidence="1">
    <location>
        <begin position="173"/>
        <end position="204"/>
    </location>
</feature>
<proteinExistence type="predicted"/>
<evidence type="ECO:0000313" key="3">
    <source>
        <dbReference type="Proteomes" id="UP001054945"/>
    </source>
</evidence>
<feature type="region of interest" description="Disordered" evidence="1">
    <location>
        <begin position="161"/>
        <end position="204"/>
    </location>
</feature>
<reference evidence="2 3" key="1">
    <citation type="submission" date="2021-06" db="EMBL/GenBank/DDBJ databases">
        <title>Caerostris extrusa draft genome.</title>
        <authorList>
            <person name="Kono N."/>
            <person name="Arakawa K."/>
        </authorList>
    </citation>
    <scope>NUCLEOTIDE SEQUENCE [LARGE SCALE GENOMIC DNA]</scope>
</reference>
<evidence type="ECO:0000256" key="1">
    <source>
        <dbReference type="SAM" id="MobiDB-lite"/>
    </source>
</evidence>
<keyword evidence="2" id="KW-0548">Nucleotidyltransferase</keyword>
<protein>
    <submittedName>
        <fullName evidence="2">RNA-directed DNA polymerase from mobile element jockey</fullName>
    </submittedName>
</protein>
<dbReference type="AlphaFoldDB" id="A0AAV4MIT1"/>
<gene>
    <name evidence="2" type="primary">pol_3542</name>
    <name evidence="2" type="ORF">CEXT_26951</name>
</gene>
<keyword evidence="3" id="KW-1185">Reference proteome</keyword>
<dbReference type="GO" id="GO:0003964">
    <property type="term" value="F:RNA-directed DNA polymerase activity"/>
    <property type="evidence" value="ECO:0007669"/>
    <property type="project" value="UniProtKB-KW"/>
</dbReference>
<accession>A0AAV4MIT1</accession>
<evidence type="ECO:0000313" key="2">
    <source>
        <dbReference type="EMBL" id="GIX72233.1"/>
    </source>
</evidence>
<sequence>LRNLEVSDRKSITTIEKIDDEAATPISDTNQIDTEINNLTTLITTAYNNSSKLSAHNNCHFLPPHLKQLITQRNQARKAWQLFRDPPSKRLYNQIQARLRKHFKLHNGNTWENKLASLTTEDNSLWLTTSRFKKNAPKSLLLLILIFLLIKLSPKNTKQIQEHKEHKADRSYETQFSENTLNDPSTDTIVDSTINDFNSNPPPV</sequence>
<organism evidence="2 3">
    <name type="scientific">Caerostris extrusa</name>
    <name type="common">Bark spider</name>
    <name type="synonym">Caerostris bankana</name>
    <dbReference type="NCBI Taxonomy" id="172846"/>
    <lineage>
        <taxon>Eukaryota</taxon>
        <taxon>Metazoa</taxon>
        <taxon>Ecdysozoa</taxon>
        <taxon>Arthropoda</taxon>
        <taxon>Chelicerata</taxon>
        <taxon>Arachnida</taxon>
        <taxon>Araneae</taxon>
        <taxon>Araneomorphae</taxon>
        <taxon>Entelegynae</taxon>
        <taxon>Araneoidea</taxon>
        <taxon>Araneidae</taxon>
        <taxon>Caerostris</taxon>
    </lineage>
</organism>
<dbReference type="EMBL" id="BPLR01002292">
    <property type="protein sequence ID" value="GIX72233.1"/>
    <property type="molecule type" value="Genomic_DNA"/>
</dbReference>
<keyword evidence="2" id="KW-0695">RNA-directed DNA polymerase</keyword>
<feature type="non-terminal residue" evidence="2">
    <location>
        <position position="1"/>
    </location>
</feature>